<evidence type="ECO:0000256" key="14">
    <source>
        <dbReference type="ARBA" id="ARBA00023319"/>
    </source>
</evidence>
<evidence type="ECO:0000256" key="6">
    <source>
        <dbReference type="ARBA" id="ARBA00022801"/>
    </source>
</evidence>
<organism evidence="18 19">
    <name type="scientific">Pelobates cultripes</name>
    <name type="common">Western spadefoot toad</name>
    <dbReference type="NCBI Taxonomy" id="61616"/>
    <lineage>
        <taxon>Eukaryota</taxon>
        <taxon>Metazoa</taxon>
        <taxon>Chordata</taxon>
        <taxon>Craniata</taxon>
        <taxon>Vertebrata</taxon>
        <taxon>Euteleostomi</taxon>
        <taxon>Amphibia</taxon>
        <taxon>Batrachia</taxon>
        <taxon>Anura</taxon>
        <taxon>Pelobatoidea</taxon>
        <taxon>Pelobatidae</taxon>
        <taxon>Pelobates</taxon>
    </lineage>
</organism>
<evidence type="ECO:0000313" key="19">
    <source>
        <dbReference type="Proteomes" id="UP001295444"/>
    </source>
</evidence>
<dbReference type="InterPro" id="IPR013783">
    <property type="entry name" value="Ig-like_fold"/>
</dbReference>
<comment type="similarity">
    <text evidence="2">Belongs to the interleukin-1 receptor family.</text>
</comment>
<evidence type="ECO:0000256" key="7">
    <source>
        <dbReference type="ARBA" id="ARBA00022989"/>
    </source>
</evidence>
<dbReference type="AlphaFoldDB" id="A0AAD1R412"/>
<dbReference type="InterPro" id="IPR015621">
    <property type="entry name" value="IL-1_rcpt_fam"/>
</dbReference>
<dbReference type="SUPFAM" id="SSF52200">
    <property type="entry name" value="Toll/Interleukin receptor TIR domain"/>
    <property type="match status" value="1"/>
</dbReference>
<keyword evidence="12" id="KW-0325">Glycoprotein</keyword>
<evidence type="ECO:0000256" key="15">
    <source>
        <dbReference type="SAM" id="Phobius"/>
    </source>
</evidence>
<evidence type="ECO:0000313" key="18">
    <source>
        <dbReference type="EMBL" id="CAH2223259.1"/>
    </source>
</evidence>
<dbReference type="Pfam" id="PF07679">
    <property type="entry name" value="I-set"/>
    <property type="match status" value="1"/>
</dbReference>
<dbReference type="PRINTS" id="PR01537">
    <property type="entry name" value="INTRLKN1R1F"/>
</dbReference>
<evidence type="ECO:0000259" key="16">
    <source>
        <dbReference type="PROSITE" id="PS50104"/>
    </source>
</evidence>
<dbReference type="FunFam" id="3.40.50.10140:FF:000002">
    <property type="entry name" value="Interleukin 1 receptor accessory protein"/>
    <property type="match status" value="1"/>
</dbReference>
<dbReference type="PROSITE" id="PS50835">
    <property type="entry name" value="IG_LIKE"/>
    <property type="match status" value="2"/>
</dbReference>
<dbReference type="InterPro" id="IPR004076">
    <property type="entry name" value="IL-1_rcpt_I-typ"/>
</dbReference>
<evidence type="ECO:0000256" key="11">
    <source>
        <dbReference type="ARBA" id="ARBA00023170"/>
    </source>
</evidence>
<protein>
    <submittedName>
        <fullName evidence="18">Interleukin-1 receptor type 1-like</fullName>
    </submittedName>
</protein>
<dbReference type="EMBL" id="OW240912">
    <property type="protein sequence ID" value="CAH2223259.1"/>
    <property type="molecule type" value="Genomic_DNA"/>
</dbReference>
<keyword evidence="5" id="KW-0677">Repeat</keyword>
<keyword evidence="14" id="KW-0393">Immunoglobulin domain</keyword>
<keyword evidence="8" id="KW-0520">NAD</keyword>
<dbReference type="InterPro" id="IPR035897">
    <property type="entry name" value="Toll_tir_struct_dom_sf"/>
</dbReference>
<dbReference type="PROSITE" id="PS50104">
    <property type="entry name" value="TIR"/>
    <property type="match status" value="1"/>
</dbReference>
<gene>
    <name evidence="18" type="ORF">PECUL_23A041110</name>
</gene>
<feature type="domain" description="Ig-like" evidence="17">
    <location>
        <begin position="118"/>
        <end position="218"/>
    </location>
</feature>
<dbReference type="InterPro" id="IPR000157">
    <property type="entry name" value="TIR_dom"/>
</dbReference>
<accession>A0AAD1R412</accession>
<keyword evidence="13" id="KW-0395">Inflammatory response</keyword>
<evidence type="ECO:0000259" key="17">
    <source>
        <dbReference type="PROSITE" id="PS50835"/>
    </source>
</evidence>
<evidence type="ECO:0000256" key="1">
    <source>
        <dbReference type="ARBA" id="ARBA00004479"/>
    </source>
</evidence>
<dbReference type="PRINTS" id="PR01538">
    <property type="entry name" value="INTRLEUKN1R1"/>
</dbReference>
<dbReference type="Gene3D" id="3.40.50.10140">
    <property type="entry name" value="Toll/interleukin-1 receptor homology (TIR) domain"/>
    <property type="match status" value="1"/>
</dbReference>
<dbReference type="PRINTS" id="PR01536">
    <property type="entry name" value="INTRLKN1R12F"/>
</dbReference>
<comment type="subcellular location">
    <subcellularLocation>
        <location evidence="1">Membrane</location>
        <topology evidence="1">Single-pass type I membrane protein</topology>
    </subcellularLocation>
</comment>
<sequence length="455" mass="52316">MAKNSSNCIQILVKLEVFKHDDGLCYSSSSLYSFRDVIRPTISFSCPPFDDKSRDIKWFKDCTPLDSKSNKYFSVENVLSINNVTQQDEGKYTCEASFHYNGASYTISRTLNLVLRAPVITSSPAIIRPTNNILPVDLGSPLSLVCEVQSKKKFFDVEIIYWTFDNQSIEMYDGFDERVITGAPYKKSPVEELSVVELNFTEVKEIDYNRKFFCKVDNEANIKAFVMLKQPDPNFQGFLIAFFVSLVCIVIILLILFKMFKVDIVLFCRSICPSKASLKDGKFYDAYIMYPKDTKGTSSSTMGVFVLKVLPEVLERQCSYRLFIFGRDDIPGQATVDAIDEAITKSRRLIIVLGNNSSGYRLENNFEQQIAMYDALIRHKTKVILVEIEKISDYSNMPESIKYIKQKQGVVRWKGEFTEAKLSPKTKFWKNIRYRMPPEQHQLSKDSNDRMSEKL</sequence>
<evidence type="ECO:0000256" key="10">
    <source>
        <dbReference type="ARBA" id="ARBA00023157"/>
    </source>
</evidence>
<dbReference type="InterPro" id="IPR013098">
    <property type="entry name" value="Ig_I-set"/>
</dbReference>
<dbReference type="FunFam" id="2.60.40.10:FF:000188">
    <property type="entry name" value="Interleukin-1 receptor accessory protein-like 1"/>
    <property type="match status" value="1"/>
</dbReference>
<dbReference type="SUPFAM" id="SSF48726">
    <property type="entry name" value="Immunoglobulin"/>
    <property type="match status" value="2"/>
</dbReference>
<dbReference type="PANTHER" id="PTHR11890">
    <property type="entry name" value="INTERLEUKIN-1 RECEPTOR FAMILY MEMBER"/>
    <property type="match status" value="1"/>
</dbReference>
<evidence type="ECO:0000256" key="13">
    <source>
        <dbReference type="ARBA" id="ARBA00023198"/>
    </source>
</evidence>
<dbReference type="SMART" id="SM00255">
    <property type="entry name" value="TIR"/>
    <property type="match status" value="1"/>
</dbReference>
<dbReference type="InterPro" id="IPR004074">
    <property type="entry name" value="IL-1_rcpt_I/II-typ"/>
</dbReference>
<dbReference type="GO" id="GO:0004909">
    <property type="term" value="F:interleukin-1, type I, activating receptor activity"/>
    <property type="evidence" value="ECO:0007669"/>
    <property type="project" value="InterPro"/>
</dbReference>
<dbReference type="PANTHER" id="PTHR11890:SF26">
    <property type="entry name" value="INTERLEUKIN-1 RECEPTOR TYPE 1"/>
    <property type="match status" value="1"/>
</dbReference>
<evidence type="ECO:0000256" key="2">
    <source>
        <dbReference type="ARBA" id="ARBA00009752"/>
    </source>
</evidence>
<proteinExistence type="inferred from homology"/>
<evidence type="ECO:0000256" key="5">
    <source>
        <dbReference type="ARBA" id="ARBA00022737"/>
    </source>
</evidence>
<evidence type="ECO:0000256" key="4">
    <source>
        <dbReference type="ARBA" id="ARBA00022729"/>
    </source>
</evidence>
<dbReference type="GO" id="GO:0006954">
    <property type="term" value="P:inflammatory response"/>
    <property type="evidence" value="ECO:0007669"/>
    <property type="project" value="UniProtKB-KW"/>
</dbReference>
<name>A0AAD1R412_PELCU</name>
<reference evidence="18" key="1">
    <citation type="submission" date="2022-03" db="EMBL/GenBank/DDBJ databases">
        <authorList>
            <person name="Alioto T."/>
            <person name="Alioto T."/>
            <person name="Gomez Garrido J."/>
        </authorList>
    </citation>
    <scope>NUCLEOTIDE SEQUENCE</scope>
</reference>
<dbReference type="Proteomes" id="UP001295444">
    <property type="component" value="Chromosome 01"/>
</dbReference>
<feature type="domain" description="TIR" evidence="16">
    <location>
        <begin position="282"/>
        <end position="436"/>
    </location>
</feature>
<keyword evidence="7 15" id="KW-1133">Transmembrane helix</keyword>
<keyword evidence="11 18" id="KW-0675">Receptor</keyword>
<keyword evidence="4" id="KW-0732">Signal</keyword>
<dbReference type="Pfam" id="PF01582">
    <property type="entry name" value="TIR"/>
    <property type="match status" value="1"/>
</dbReference>
<evidence type="ECO:0000256" key="12">
    <source>
        <dbReference type="ARBA" id="ARBA00023180"/>
    </source>
</evidence>
<keyword evidence="10" id="KW-1015">Disulfide bond</keyword>
<dbReference type="Gene3D" id="2.60.40.10">
    <property type="entry name" value="Immunoglobulins"/>
    <property type="match status" value="2"/>
</dbReference>
<evidence type="ECO:0000256" key="8">
    <source>
        <dbReference type="ARBA" id="ARBA00023027"/>
    </source>
</evidence>
<keyword evidence="6" id="KW-0378">Hydrolase</keyword>
<evidence type="ECO:0000256" key="3">
    <source>
        <dbReference type="ARBA" id="ARBA00022692"/>
    </source>
</evidence>
<dbReference type="InterPro" id="IPR036179">
    <property type="entry name" value="Ig-like_dom_sf"/>
</dbReference>
<dbReference type="InterPro" id="IPR007110">
    <property type="entry name" value="Ig-like_dom"/>
</dbReference>
<dbReference type="SMART" id="SM00409">
    <property type="entry name" value="IG"/>
    <property type="match status" value="2"/>
</dbReference>
<keyword evidence="9 15" id="KW-0472">Membrane</keyword>
<keyword evidence="19" id="KW-1185">Reference proteome</keyword>
<dbReference type="GO" id="GO:0016020">
    <property type="term" value="C:membrane"/>
    <property type="evidence" value="ECO:0007669"/>
    <property type="project" value="UniProtKB-SubCell"/>
</dbReference>
<feature type="transmembrane region" description="Helical" evidence="15">
    <location>
        <begin position="235"/>
        <end position="257"/>
    </location>
</feature>
<feature type="domain" description="Ig-like" evidence="17">
    <location>
        <begin position="41"/>
        <end position="112"/>
    </location>
</feature>
<dbReference type="GO" id="GO:0016787">
    <property type="term" value="F:hydrolase activity"/>
    <property type="evidence" value="ECO:0007669"/>
    <property type="project" value="UniProtKB-KW"/>
</dbReference>
<keyword evidence="3 15" id="KW-0812">Transmembrane</keyword>
<evidence type="ECO:0000256" key="9">
    <source>
        <dbReference type="ARBA" id="ARBA00023136"/>
    </source>
</evidence>
<dbReference type="InterPro" id="IPR003599">
    <property type="entry name" value="Ig_sub"/>
</dbReference>